<protein>
    <submittedName>
        <fullName evidence="3">Aspartate carbamoyltransferase</fullName>
        <ecNumber evidence="3">2.1.3.2</ecNumber>
    </submittedName>
</protein>
<accession>A1THV6</accession>
<dbReference type="KEGG" id="mva:Mvan_6001"/>
<dbReference type="InterPro" id="IPR006130">
    <property type="entry name" value="Asp/Orn_carbamoylTrfase"/>
</dbReference>
<dbReference type="PRINTS" id="PR00101">
    <property type="entry name" value="ATCASE"/>
</dbReference>
<dbReference type="Gene3D" id="3.40.50.1370">
    <property type="entry name" value="Aspartate/ornithine carbamoyltransferase"/>
    <property type="match status" value="2"/>
</dbReference>
<keyword evidence="4" id="KW-1185">Reference proteome</keyword>
<dbReference type="HOGENOM" id="CLU_043846_1_0_11"/>
<organism evidence="3 4">
    <name type="scientific">Mycolicibacterium vanbaalenii (strain DSM 7251 / JCM 13017 / BCRC 16820 / KCTC 9966 / NRRL B-24157 / PYR-1)</name>
    <name type="common">Mycobacterium vanbaalenii</name>
    <dbReference type="NCBI Taxonomy" id="350058"/>
    <lineage>
        <taxon>Bacteria</taxon>
        <taxon>Bacillati</taxon>
        <taxon>Actinomycetota</taxon>
        <taxon>Actinomycetes</taxon>
        <taxon>Mycobacteriales</taxon>
        <taxon>Mycobacteriaceae</taxon>
        <taxon>Mycolicibacterium</taxon>
    </lineage>
</organism>
<dbReference type="GO" id="GO:0004070">
    <property type="term" value="F:aspartate carbamoyltransferase activity"/>
    <property type="evidence" value="ECO:0007669"/>
    <property type="project" value="UniProtKB-EC"/>
</dbReference>
<dbReference type="PANTHER" id="PTHR45753">
    <property type="entry name" value="ORNITHINE CARBAMOYLTRANSFERASE, MITOCHONDRIAL"/>
    <property type="match status" value="1"/>
</dbReference>
<evidence type="ECO:0000313" key="3">
    <source>
        <dbReference type="EMBL" id="ABM16756.1"/>
    </source>
</evidence>
<dbReference type="InterPro" id="IPR036901">
    <property type="entry name" value="Asp/Orn_carbamoylTrfase_sf"/>
</dbReference>
<proteinExistence type="predicted"/>
<dbReference type="eggNOG" id="COG0540">
    <property type="taxonomic scope" value="Bacteria"/>
</dbReference>
<keyword evidence="1 3" id="KW-0808">Transferase</keyword>
<dbReference type="STRING" id="350058.Mvan_6001"/>
<dbReference type="RefSeq" id="WP_011783100.1">
    <property type="nucleotide sequence ID" value="NC_008726.1"/>
</dbReference>
<evidence type="ECO:0000313" key="4">
    <source>
        <dbReference type="Proteomes" id="UP000009159"/>
    </source>
</evidence>
<dbReference type="AlphaFoldDB" id="A1THV6"/>
<dbReference type="PRINTS" id="PR00100">
    <property type="entry name" value="AOTCASE"/>
</dbReference>
<dbReference type="EMBL" id="CP000511">
    <property type="protein sequence ID" value="ABM16756.1"/>
    <property type="molecule type" value="Genomic_DNA"/>
</dbReference>
<evidence type="ECO:0000256" key="1">
    <source>
        <dbReference type="ARBA" id="ARBA00022679"/>
    </source>
</evidence>
<reference evidence="3" key="1">
    <citation type="submission" date="2006-12" db="EMBL/GenBank/DDBJ databases">
        <title>Complete sequence of Mycobacterium vanbaalenii PYR-1.</title>
        <authorList>
            <consortium name="US DOE Joint Genome Institute"/>
            <person name="Copeland A."/>
            <person name="Lucas S."/>
            <person name="Lapidus A."/>
            <person name="Barry K."/>
            <person name="Detter J.C."/>
            <person name="Glavina del Rio T."/>
            <person name="Hammon N."/>
            <person name="Israni S."/>
            <person name="Dalin E."/>
            <person name="Tice H."/>
            <person name="Pitluck S."/>
            <person name="Singan V."/>
            <person name="Schmutz J."/>
            <person name="Larimer F."/>
            <person name="Land M."/>
            <person name="Hauser L."/>
            <person name="Kyrpides N."/>
            <person name="Anderson I.J."/>
            <person name="Miller C."/>
            <person name="Richardson P."/>
        </authorList>
    </citation>
    <scope>NUCLEOTIDE SEQUENCE [LARGE SCALE GENOMIC DNA]</scope>
    <source>
        <strain evidence="3">PYR-1</strain>
    </source>
</reference>
<sequence>MFLRTVDALTDTDVDWILSRAEFHRVRPFGLNESRRVVIGLVFLETSLRTRIGFASAAARLGFSAVEVTEARHSAVSMPESVEDTVRTVSGYSDVTVARVGIELAPPYGSTRPLISGGDRGPSAEHPTQALIDVFALRRLAIPLDQLTLAICGDLGMRSVRSLFKLLERTPPRRLILVTDPALPRDDLPATLASVSDYRELTDLGAVDSLYVTGIPHGVVDETVRTRLRVTLEVLDHLSADCAVLCPLPVIDEIDALAMTDPRVRVFDQSDDGLFVRMAILEFALGQSTS</sequence>
<name>A1THV6_MYCVP</name>
<dbReference type="GO" id="GO:0016597">
    <property type="term" value="F:amino acid binding"/>
    <property type="evidence" value="ECO:0007669"/>
    <property type="project" value="InterPro"/>
</dbReference>
<dbReference type="InterPro" id="IPR006132">
    <property type="entry name" value="Asp/Orn_carbamoyltranf_P-bd"/>
</dbReference>
<dbReference type="GO" id="GO:0006520">
    <property type="term" value="P:amino acid metabolic process"/>
    <property type="evidence" value="ECO:0007669"/>
    <property type="project" value="InterPro"/>
</dbReference>
<dbReference type="PANTHER" id="PTHR45753:SF6">
    <property type="entry name" value="ASPARTATE CARBAMOYLTRANSFERASE"/>
    <property type="match status" value="1"/>
</dbReference>
<gene>
    <name evidence="3" type="ordered locus">Mvan_6001</name>
</gene>
<evidence type="ECO:0000259" key="2">
    <source>
        <dbReference type="Pfam" id="PF02729"/>
    </source>
</evidence>
<dbReference type="SUPFAM" id="SSF53671">
    <property type="entry name" value="Aspartate/ornithine carbamoyltransferase"/>
    <property type="match status" value="1"/>
</dbReference>
<dbReference type="Proteomes" id="UP000009159">
    <property type="component" value="Chromosome"/>
</dbReference>
<feature type="domain" description="Aspartate/ornithine carbamoyltransferase carbamoyl-P binding" evidence="2">
    <location>
        <begin position="5"/>
        <end position="138"/>
    </location>
</feature>
<dbReference type="Pfam" id="PF02729">
    <property type="entry name" value="OTCace_N"/>
    <property type="match status" value="1"/>
</dbReference>
<dbReference type="EC" id="2.1.3.2" evidence="3"/>